<feature type="transmembrane region" description="Helical" evidence="4">
    <location>
        <begin position="7"/>
        <end position="24"/>
    </location>
</feature>
<evidence type="ECO:0000256" key="3">
    <source>
        <dbReference type="PROSITE-ProRule" id="PRU00473"/>
    </source>
</evidence>
<evidence type="ECO:0000256" key="2">
    <source>
        <dbReference type="ARBA" id="ARBA00023136"/>
    </source>
</evidence>
<dbReference type="Pfam" id="PF00691">
    <property type="entry name" value="OmpA"/>
    <property type="match status" value="1"/>
</dbReference>
<dbReference type="CDD" id="cd07185">
    <property type="entry name" value="OmpA_C-like"/>
    <property type="match status" value="1"/>
</dbReference>
<proteinExistence type="predicted"/>
<evidence type="ECO:0000313" key="6">
    <source>
        <dbReference type="EMBL" id="SYX91953.1"/>
    </source>
</evidence>
<accession>A0A383RYW4</accession>
<protein>
    <submittedName>
        <fullName evidence="6">Putative lipoprotein YiaD</fullName>
    </submittedName>
</protein>
<feature type="domain" description="OmpA-like" evidence="5">
    <location>
        <begin position="435"/>
        <end position="553"/>
    </location>
</feature>
<dbReference type="InterPro" id="IPR006664">
    <property type="entry name" value="OMP_bac"/>
</dbReference>
<dbReference type="PRINTS" id="PR01021">
    <property type="entry name" value="OMPADOMAIN"/>
</dbReference>
<evidence type="ECO:0000256" key="4">
    <source>
        <dbReference type="SAM" id="Phobius"/>
    </source>
</evidence>
<name>A0A383RYW4_9PSED</name>
<reference evidence="7" key="1">
    <citation type="submission" date="2018-08" db="EMBL/GenBank/DDBJ databases">
        <authorList>
            <person name="Blom J."/>
        </authorList>
    </citation>
    <scope>NUCLEOTIDE SEQUENCE [LARGE SCALE GENOMIC DNA]</scope>
    <source>
        <strain evidence="7">CCOS 865</strain>
    </source>
</reference>
<evidence type="ECO:0000259" key="5">
    <source>
        <dbReference type="PROSITE" id="PS51123"/>
    </source>
</evidence>
<evidence type="ECO:0000256" key="1">
    <source>
        <dbReference type="ARBA" id="ARBA00004442"/>
    </source>
</evidence>
<dbReference type="Gene3D" id="3.30.1330.60">
    <property type="entry name" value="OmpA-like domain"/>
    <property type="match status" value="1"/>
</dbReference>
<keyword evidence="7" id="KW-1185">Reference proteome</keyword>
<dbReference type="PROSITE" id="PS51123">
    <property type="entry name" value="OMPA_2"/>
    <property type="match status" value="1"/>
</dbReference>
<organism evidence="6 7">
    <name type="scientific">Pseudomonas reidholzensis</name>
    <dbReference type="NCBI Taxonomy" id="1785162"/>
    <lineage>
        <taxon>Bacteria</taxon>
        <taxon>Pseudomonadati</taxon>
        <taxon>Pseudomonadota</taxon>
        <taxon>Gammaproteobacteria</taxon>
        <taxon>Pseudomonadales</taxon>
        <taxon>Pseudomonadaceae</taxon>
        <taxon>Pseudomonas</taxon>
    </lineage>
</organism>
<dbReference type="RefSeq" id="WP_119144575.1">
    <property type="nucleotide sequence ID" value="NZ_CBCSFL010000030.1"/>
</dbReference>
<evidence type="ECO:0000313" key="7">
    <source>
        <dbReference type="Proteomes" id="UP000263595"/>
    </source>
</evidence>
<comment type="subcellular location">
    <subcellularLocation>
        <location evidence="1">Cell outer membrane</location>
    </subcellularLocation>
</comment>
<dbReference type="PANTHER" id="PTHR30329:SF20">
    <property type="entry name" value="EXPORTED PROTEIN"/>
    <property type="match status" value="1"/>
</dbReference>
<dbReference type="Proteomes" id="UP000263595">
    <property type="component" value="Unassembled WGS sequence"/>
</dbReference>
<dbReference type="GO" id="GO:0009279">
    <property type="term" value="C:cell outer membrane"/>
    <property type="evidence" value="ECO:0007669"/>
    <property type="project" value="UniProtKB-SubCell"/>
</dbReference>
<gene>
    <name evidence="6" type="primary">yiaD</name>
    <name evidence="6" type="ORF">CCOS865_04233</name>
</gene>
<keyword evidence="6" id="KW-0449">Lipoprotein</keyword>
<keyword evidence="4" id="KW-0812">Transmembrane</keyword>
<dbReference type="OrthoDB" id="345640at2"/>
<dbReference type="InterPro" id="IPR050330">
    <property type="entry name" value="Bact_OuterMem_StrucFunc"/>
</dbReference>
<dbReference type="SUPFAM" id="SSF103088">
    <property type="entry name" value="OmpA-like"/>
    <property type="match status" value="1"/>
</dbReference>
<dbReference type="InterPro" id="IPR036737">
    <property type="entry name" value="OmpA-like_sf"/>
</dbReference>
<dbReference type="EMBL" id="UNOZ01000030">
    <property type="protein sequence ID" value="SYX91953.1"/>
    <property type="molecule type" value="Genomic_DNA"/>
</dbReference>
<dbReference type="PANTHER" id="PTHR30329">
    <property type="entry name" value="STATOR ELEMENT OF FLAGELLAR MOTOR COMPLEX"/>
    <property type="match status" value="1"/>
</dbReference>
<keyword evidence="2 3" id="KW-0472">Membrane</keyword>
<dbReference type="AlphaFoldDB" id="A0A383RYW4"/>
<dbReference type="InterPro" id="IPR006665">
    <property type="entry name" value="OmpA-like"/>
</dbReference>
<keyword evidence="4" id="KW-1133">Transmembrane helix</keyword>
<sequence length="576" mass="62328">MTHTQIQGLWLWAGVVAVALLSVLPLATGWRAIAIATVLAAVAVNWRRARRHPISPSQTRLAQAGSLPSARYREPVLLVCGDGMDDLFEISAAESPALRLSEQGCYLRVPADQSLSEMVADVLALRPQWHGQLGILFVVAPGLHTDEAALADRLGRLSDQLARVRNGGVDLPLLLVSYLEASQQAGTWFSWEAGQARALVREAGMCSSLGTWQREAASTQIQAARLQLGVRVNGVAQWFADSVIPHLVTQNRDLPGRPPTAFAVALTSAVAEQVPNNLWQRWLRSRCALITPETKATVRTEQLPLPDPLLHLLYAGSPRPRQYRVQVLGGWLLAVAGTVALLSSAWQNTLLARQVSDDLRRYWSIPVSTDQDDRARRSAALAVLGEAAARLDHYYRQGEPWSLGFGLYQGEKLRAPVLATLAGHRQPAMAHVPPGAALPVRLDSLSLFSSGSAQLKPEATKVLIEALVGIKAQPGWLIVIAGHTDATGTAEHNLRLSKARATAVHEWLRRMGDIPDSCFAVQGLGANQPLASNDTEHGRTANRRVEIRLVPEPGACVSSTSAADAQPLSHFAAFNF</sequence>